<name>A0A2M8WJD4_9MICO</name>
<accession>A0A2M8WJD4</accession>
<evidence type="ECO:0000259" key="1">
    <source>
        <dbReference type="Pfam" id="PF01402"/>
    </source>
</evidence>
<keyword evidence="3" id="KW-1185">Reference proteome</keyword>
<sequence length="118" mass="12714">MTNETTGHGPDYEAWAAQIETDQRPARPSSKALRGDAARAYARDLLADVAETPDEITAVERTAGRPSLDTSPGPSPMWKLRAPKDLDTQVRALAAAQGRSVSEVLREAASEYLARHAS</sequence>
<reference evidence="2 3" key="1">
    <citation type="submission" date="2017-11" db="EMBL/GenBank/DDBJ databases">
        <title>Genomic Encyclopedia of Archaeal and Bacterial Type Strains, Phase II (KMG-II): From Individual Species to Whole Genera.</title>
        <authorList>
            <person name="Goeker M."/>
        </authorList>
    </citation>
    <scope>NUCLEOTIDE SEQUENCE [LARGE SCALE GENOMIC DNA]</scope>
    <source>
        <strain evidence="2 3">DSM 22413</strain>
    </source>
</reference>
<dbReference type="InterPro" id="IPR013321">
    <property type="entry name" value="Arc_rbn_hlx_hlx"/>
</dbReference>
<dbReference type="RefSeq" id="WP_100350438.1">
    <property type="nucleotide sequence ID" value="NZ_PGTZ01000009.1"/>
</dbReference>
<dbReference type="OrthoDB" id="5124724at2"/>
<feature type="domain" description="Ribbon-helix-helix protein CopG" evidence="1">
    <location>
        <begin position="80"/>
        <end position="115"/>
    </location>
</feature>
<dbReference type="InterPro" id="IPR010985">
    <property type="entry name" value="Ribbon_hlx_hlx"/>
</dbReference>
<dbReference type="InterPro" id="IPR002145">
    <property type="entry name" value="CopG"/>
</dbReference>
<evidence type="ECO:0000313" key="3">
    <source>
        <dbReference type="Proteomes" id="UP000231586"/>
    </source>
</evidence>
<evidence type="ECO:0000313" key="2">
    <source>
        <dbReference type="EMBL" id="PJI91039.1"/>
    </source>
</evidence>
<gene>
    <name evidence="2" type="ORF">CLV34_2298</name>
</gene>
<organism evidence="2 3">
    <name type="scientific">Luteimicrobium subarcticum</name>
    <dbReference type="NCBI Taxonomy" id="620910"/>
    <lineage>
        <taxon>Bacteria</taxon>
        <taxon>Bacillati</taxon>
        <taxon>Actinomycetota</taxon>
        <taxon>Actinomycetes</taxon>
        <taxon>Micrococcales</taxon>
        <taxon>Luteimicrobium</taxon>
    </lineage>
</organism>
<dbReference type="GO" id="GO:0006355">
    <property type="term" value="P:regulation of DNA-templated transcription"/>
    <property type="evidence" value="ECO:0007669"/>
    <property type="project" value="InterPro"/>
</dbReference>
<dbReference type="Gene3D" id="1.10.1220.10">
    <property type="entry name" value="Met repressor-like"/>
    <property type="match status" value="1"/>
</dbReference>
<dbReference type="SUPFAM" id="SSF47598">
    <property type="entry name" value="Ribbon-helix-helix"/>
    <property type="match status" value="1"/>
</dbReference>
<proteinExistence type="predicted"/>
<dbReference type="AlphaFoldDB" id="A0A2M8WJD4"/>
<protein>
    <submittedName>
        <fullName evidence="2">Ribbon-helix-helix CopG family protein</fullName>
    </submittedName>
</protein>
<dbReference type="Pfam" id="PF01402">
    <property type="entry name" value="RHH_1"/>
    <property type="match status" value="1"/>
</dbReference>
<dbReference type="EMBL" id="PGTZ01000009">
    <property type="protein sequence ID" value="PJI91039.1"/>
    <property type="molecule type" value="Genomic_DNA"/>
</dbReference>
<comment type="caution">
    <text evidence="2">The sequence shown here is derived from an EMBL/GenBank/DDBJ whole genome shotgun (WGS) entry which is preliminary data.</text>
</comment>
<dbReference type="Proteomes" id="UP000231586">
    <property type="component" value="Unassembled WGS sequence"/>
</dbReference>